<keyword evidence="3" id="KW-0378">Hydrolase</keyword>
<dbReference type="EMBL" id="SNZE01000004">
    <property type="protein sequence ID" value="TDR32380.1"/>
    <property type="molecule type" value="Genomic_DNA"/>
</dbReference>
<dbReference type="InterPro" id="IPR007963">
    <property type="entry name" value="Peptidase_M61_catalytic"/>
</dbReference>
<dbReference type="GO" id="GO:0008237">
    <property type="term" value="F:metallopeptidase activity"/>
    <property type="evidence" value="ECO:0007669"/>
    <property type="project" value="UniProtKB-KW"/>
</dbReference>
<accession>A0A4R6YA26</accession>
<dbReference type="Pfam" id="PF05299">
    <property type="entry name" value="Peptidase_M61"/>
    <property type="match status" value="1"/>
</dbReference>
<dbReference type="SUPFAM" id="SSF50156">
    <property type="entry name" value="PDZ domain-like"/>
    <property type="match status" value="1"/>
</dbReference>
<dbReference type="OrthoDB" id="9778516at2"/>
<keyword evidence="3" id="KW-0482">Metalloprotease</keyword>
<dbReference type="PIRSF" id="PIRSF016493">
    <property type="entry name" value="Glycyl_aminpptds"/>
    <property type="match status" value="1"/>
</dbReference>
<organism evidence="3 4">
    <name type="scientific">Hydromonas duriensis</name>
    <dbReference type="NCBI Taxonomy" id="1527608"/>
    <lineage>
        <taxon>Bacteria</taxon>
        <taxon>Pseudomonadati</taxon>
        <taxon>Pseudomonadota</taxon>
        <taxon>Betaproteobacteria</taxon>
        <taxon>Burkholderiales</taxon>
        <taxon>Burkholderiaceae</taxon>
        <taxon>Hydromonas</taxon>
    </lineage>
</organism>
<dbReference type="AlphaFoldDB" id="A0A4R6YA26"/>
<feature type="domain" description="Peptidase M61 N-terminal" evidence="2">
    <location>
        <begin position="6"/>
        <end position="174"/>
    </location>
</feature>
<evidence type="ECO:0000259" key="2">
    <source>
        <dbReference type="Pfam" id="PF17899"/>
    </source>
</evidence>
<dbReference type="InterPro" id="IPR040756">
    <property type="entry name" value="Peptidase_M61_N"/>
</dbReference>
<protein>
    <submittedName>
        <fullName evidence="3">Putative metalloprotease with PDZ domain</fullName>
    </submittedName>
</protein>
<dbReference type="Gene3D" id="2.60.40.3650">
    <property type="match status" value="1"/>
</dbReference>
<dbReference type="Gene3D" id="1.10.390.10">
    <property type="entry name" value="Neutral Protease Domain 2"/>
    <property type="match status" value="1"/>
</dbReference>
<dbReference type="Proteomes" id="UP000294480">
    <property type="component" value="Unassembled WGS sequence"/>
</dbReference>
<dbReference type="RefSeq" id="WP_133619242.1">
    <property type="nucleotide sequence ID" value="NZ_SNZE01000004.1"/>
</dbReference>
<sequence length="594" mass="66984">MPSLHYTLTPIPHRHLFQIDLQIRNTRGTALSLYLPNWIAGSYMIRDFAQHIVSISAHDDKGAIDLRPTSQHSWSTPDFVGHLNIRYEVFAHDTSVRTAFLDGNGGFFNATSLCLTAHELAMQPHHLHLNAPVDYPNWQVATTLPRADGTWARDFGEHKAHNYDELTDHPVRFGDLTWLEFSSHGVLHEVALAGTLPYLDKNRLVTDLHSICAAQLALFEPQNPTQAPFKRYVFMVDVRSSGYGGLEHRSSTALLCERGDLPVVAHAEKPRNDSYINFLGLCSHEYFHSWNVKRIKPANFVQYDLTRITDTSLLWFFEGVTSYYDDLIMYRVGILDAAQYLKKLENGYNSVVRHDGANRQTVHDSGYYAWTKYYQTSANTPNAVVSYYSKGALIALAMDLFIRNHSESKHSLDDVMRDLWMRFGRDFYQLYPQGAAQGVTEADIIQSVARFSTANDTEVHAFFQNALHSTNALPLPELLTQHGMLISEPKSSIAQLGASTKKVDGGWQIQRVLNGSAAQQAGLAPDDVLIAFDTLRLNQSPDDTLAKINIGVEVSVYYFRDDVLQKTKLVNAPAPHGVYEWRLAEGQKDVFNII</sequence>
<dbReference type="Gene3D" id="2.30.42.10">
    <property type="match status" value="1"/>
</dbReference>
<evidence type="ECO:0000313" key="3">
    <source>
        <dbReference type="EMBL" id="TDR32380.1"/>
    </source>
</evidence>
<dbReference type="SUPFAM" id="SSF55486">
    <property type="entry name" value="Metalloproteases ('zincins'), catalytic domain"/>
    <property type="match status" value="1"/>
</dbReference>
<feature type="domain" description="Peptidase M61 catalytic" evidence="1">
    <location>
        <begin position="278"/>
        <end position="394"/>
    </location>
</feature>
<name>A0A4R6YA26_9BURK</name>
<dbReference type="InterPro" id="IPR024191">
    <property type="entry name" value="Peptidase_M61"/>
</dbReference>
<dbReference type="Pfam" id="PF17899">
    <property type="entry name" value="Peptidase_M61_N"/>
    <property type="match status" value="1"/>
</dbReference>
<evidence type="ECO:0000313" key="4">
    <source>
        <dbReference type="Proteomes" id="UP000294480"/>
    </source>
</evidence>
<dbReference type="InterPro" id="IPR027268">
    <property type="entry name" value="Peptidase_M4/M1_CTD_sf"/>
</dbReference>
<keyword evidence="4" id="KW-1185">Reference proteome</keyword>
<dbReference type="InterPro" id="IPR036034">
    <property type="entry name" value="PDZ_sf"/>
</dbReference>
<reference evidence="3 4" key="1">
    <citation type="submission" date="2019-03" db="EMBL/GenBank/DDBJ databases">
        <title>Genomic Encyclopedia of Type Strains, Phase IV (KMG-IV): sequencing the most valuable type-strain genomes for metagenomic binning, comparative biology and taxonomic classification.</title>
        <authorList>
            <person name="Goeker M."/>
        </authorList>
    </citation>
    <scope>NUCLEOTIDE SEQUENCE [LARGE SCALE GENOMIC DNA]</scope>
    <source>
        <strain evidence="3 4">DSM 102852</strain>
    </source>
</reference>
<gene>
    <name evidence="3" type="ORF">DFR44_10499</name>
</gene>
<dbReference type="GO" id="GO:0006508">
    <property type="term" value="P:proteolysis"/>
    <property type="evidence" value="ECO:0007669"/>
    <property type="project" value="UniProtKB-KW"/>
</dbReference>
<proteinExistence type="predicted"/>
<evidence type="ECO:0000259" key="1">
    <source>
        <dbReference type="Pfam" id="PF05299"/>
    </source>
</evidence>
<keyword evidence="3" id="KW-0645">Protease</keyword>
<comment type="caution">
    <text evidence="3">The sequence shown here is derived from an EMBL/GenBank/DDBJ whole genome shotgun (WGS) entry which is preliminary data.</text>
</comment>